<keyword evidence="3 6" id="KW-0812">Transmembrane</keyword>
<feature type="transmembrane region" description="Helical" evidence="6">
    <location>
        <begin position="243"/>
        <end position="259"/>
    </location>
</feature>
<dbReference type="Pfam" id="PF00892">
    <property type="entry name" value="EamA"/>
    <property type="match status" value="2"/>
</dbReference>
<dbReference type="GO" id="GO:0016020">
    <property type="term" value="C:membrane"/>
    <property type="evidence" value="ECO:0007669"/>
    <property type="project" value="UniProtKB-SubCell"/>
</dbReference>
<feature type="transmembrane region" description="Helical" evidence="6">
    <location>
        <begin position="265"/>
        <end position="283"/>
    </location>
</feature>
<protein>
    <submittedName>
        <fullName evidence="8">Permeases of the drug/metabolite transporter (Dmt) superfamily</fullName>
    </submittedName>
</protein>
<evidence type="ECO:0000256" key="5">
    <source>
        <dbReference type="ARBA" id="ARBA00023136"/>
    </source>
</evidence>
<accession>E0Y169</accession>
<proteinExistence type="inferred from homology"/>
<evidence type="ECO:0000259" key="7">
    <source>
        <dbReference type="Pfam" id="PF00892"/>
    </source>
</evidence>
<keyword evidence="4 6" id="KW-1133">Transmembrane helix</keyword>
<dbReference type="AlphaFoldDB" id="E0Y169"/>
<dbReference type="InterPro" id="IPR000620">
    <property type="entry name" value="EamA_dom"/>
</dbReference>
<feature type="transmembrane region" description="Helical" evidence="6">
    <location>
        <begin position="150"/>
        <end position="168"/>
    </location>
</feature>
<feature type="transmembrane region" description="Helical" evidence="6">
    <location>
        <begin position="126"/>
        <end position="144"/>
    </location>
</feature>
<name>E0Y169_9PROT</name>
<dbReference type="InterPro" id="IPR037185">
    <property type="entry name" value="EmrE-like"/>
</dbReference>
<comment type="similarity">
    <text evidence="2">Belongs to the drug/metabolite transporter (DMT) superfamily. 10 TMS drug/metabolite exporter (DME) (TC 2.A.7.3) family.</text>
</comment>
<feature type="transmembrane region" description="Helical" evidence="6">
    <location>
        <begin position="211"/>
        <end position="231"/>
    </location>
</feature>
<dbReference type="PANTHER" id="PTHR22911">
    <property type="entry name" value="ACYL-MALONYL CONDENSING ENZYME-RELATED"/>
    <property type="match status" value="1"/>
</dbReference>
<evidence type="ECO:0000313" key="8">
    <source>
        <dbReference type="EMBL" id="ADI20410.1"/>
    </source>
</evidence>
<evidence type="ECO:0000256" key="2">
    <source>
        <dbReference type="ARBA" id="ARBA00009853"/>
    </source>
</evidence>
<sequence>MQQSENIRGAVYMCLSMVGFVFNDAVIKYASTDIGIYQSIFVRGCFAVIIIGAACFYSGAFKNIPGKLDHKFIFWRTLAEIFATVSFLTALFYLPIANITAILQALPLTVTLAASWFLGEKIGWRRGIAILIGFFGVLLIIQPGTDEFNIYSILGVVCVVFVTLRDLVVRKFSTNISTLYVAFITAAAIALVGGFLTFVYEGWTPMKLNEIILLFIASSLIFVGYFFAISAMRTGQVSFVSPFRYTIMIWAIILGYFIWGDIPNNLTLIGISIVIGMGIFTFWREARIQKK</sequence>
<evidence type="ECO:0000256" key="1">
    <source>
        <dbReference type="ARBA" id="ARBA00004141"/>
    </source>
</evidence>
<feature type="domain" description="EamA" evidence="7">
    <location>
        <begin position="8"/>
        <end position="141"/>
    </location>
</feature>
<dbReference type="EMBL" id="GU474941">
    <property type="protein sequence ID" value="ADI20410.1"/>
    <property type="molecule type" value="Genomic_DNA"/>
</dbReference>
<feature type="transmembrane region" description="Helical" evidence="6">
    <location>
        <begin position="12"/>
        <end position="30"/>
    </location>
</feature>
<feature type="transmembrane region" description="Helical" evidence="6">
    <location>
        <begin position="36"/>
        <end position="61"/>
    </location>
</feature>
<reference evidence="8" key="1">
    <citation type="journal article" date="2011" name="Environ. Microbiol.">
        <title>Time-series analyses of Monterey Bay coastal microbial picoplankton using a 'genome proxy' microarray.</title>
        <authorList>
            <person name="Rich V.I."/>
            <person name="Pham V.D."/>
            <person name="Eppley J."/>
            <person name="Shi Y."/>
            <person name="DeLong E.F."/>
        </authorList>
    </citation>
    <scope>NUCLEOTIDE SEQUENCE</scope>
</reference>
<dbReference type="SUPFAM" id="SSF103481">
    <property type="entry name" value="Multidrug resistance efflux transporter EmrE"/>
    <property type="match status" value="2"/>
</dbReference>
<keyword evidence="5 6" id="KW-0472">Membrane</keyword>
<organism evidence="8">
    <name type="scientific">uncultured alpha proteobacterium EB080_L43F08</name>
    <dbReference type="NCBI Taxonomy" id="710797"/>
    <lineage>
        <taxon>Bacteria</taxon>
        <taxon>Pseudomonadati</taxon>
        <taxon>Pseudomonadota</taxon>
        <taxon>Alphaproteobacteria</taxon>
        <taxon>environmental samples</taxon>
    </lineage>
</organism>
<dbReference type="PANTHER" id="PTHR22911:SF6">
    <property type="entry name" value="SOLUTE CARRIER FAMILY 35 MEMBER G1"/>
    <property type="match status" value="1"/>
</dbReference>
<feature type="transmembrane region" description="Helical" evidence="6">
    <location>
        <begin position="180"/>
        <end position="199"/>
    </location>
</feature>
<feature type="transmembrane region" description="Helical" evidence="6">
    <location>
        <begin position="99"/>
        <end position="119"/>
    </location>
</feature>
<feature type="transmembrane region" description="Helical" evidence="6">
    <location>
        <begin position="73"/>
        <end position="93"/>
    </location>
</feature>
<evidence type="ECO:0000256" key="6">
    <source>
        <dbReference type="SAM" id="Phobius"/>
    </source>
</evidence>
<feature type="domain" description="EamA" evidence="7">
    <location>
        <begin position="152"/>
        <end position="276"/>
    </location>
</feature>
<evidence type="ECO:0000256" key="3">
    <source>
        <dbReference type="ARBA" id="ARBA00022692"/>
    </source>
</evidence>
<evidence type="ECO:0000256" key="4">
    <source>
        <dbReference type="ARBA" id="ARBA00022989"/>
    </source>
</evidence>
<comment type="subcellular location">
    <subcellularLocation>
        <location evidence="1">Membrane</location>
        <topology evidence="1">Multi-pass membrane protein</topology>
    </subcellularLocation>
</comment>